<dbReference type="PANTHER" id="PTHR35779">
    <property type="entry name" value="PH-RESPONSE REGULATOR PROTEIN PALH/RIM21"/>
    <property type="match status" value="1"/>
</dbReference>
<evidence type="ECO:0000256" key="3">
    <source>
        <dbReference type="ARBA" id="ARBA00022989"/>
    </source>
</evidence>
<evidence type="ECO:0000259" key="7">
    <source>
        <dbReference type="SMART" id="SM00724"/>
    </source>
</evidence>
<keyword evidence="3 6" id="KW-1133">Transmembrane helix</keyword>
<keyword evidence="2 6" id="KW-0812">Transmembrane</keyword>
<feature type="transmembrane region" description="Helical" evidence="6">
    <location>
        <begin position="380"/>
        <end position="407"/>
    </location>
</feature>
<name>A0A0G4LTA6_VERLO</name>
<dbReference type="EMBL" id="CVQI01017557">
    <property type="protein sequence ID" value="CRK25219.1"/>
    <property type="molecule type" value="Genomic_DNA"/>
</dbReference>
<reference evidence="9" key="1">
    <citation type="submission" date="2015-05" db="EMBL/GenBank/DDBJ databases">
        <authorList>
            <person name="Fogelqvist Johan"/>
        </authorList>
    </citation>
    <scope>NUCLEOTIDE SEQUENCE [LARGE SCALE GENOMIC DNA]</scope>
</reference>
<sequence length="588" mass="65921">MAASVSSWLAAATPTPTLASVASKCATTLSVGAVLSFGPGHPLTTLTHAAILETPCAAGQTPTSSSLPSVLLANAEGTDALDAETSGGSPQFSDFRDAFYESTFPVCYVLAATTVTAYMLVIMLFVTPRSFLDGGVAYLGRSGFTGSSPNGISIGGRPWLQKVAAMTVAISLTIATADTFRVAEEQYAWGVQNADQLQSEVMDSTELKIMRLISDTFLWLAQAQTLIRLFPRQREKVIIKWTAFALITLQVIFSALNSFYYLTSGSNGNARPQSFVDAVPALSYLFHLSLGLLYAAWVIYYALMKKRYAFYHPLMKNMPLISALSILSILIPVVFFVLDISRPEFIGWGEYVRWAAYWAQQAIVLLLGMEKPRKDFKELVGHHIVSLALIALSYRFHFTYIGLAVYITHDISDLFLATSKLLNYIDHPLTGPYFAVFMFVWIYLRHYINLRIIWSLLTEFQTIGPFELNWATEQYKCRISQELIRPLARRAGLRSRAKQARFMEQMYTAVYFFFLGPAGMYVMRSTPVWYYNTAGMYENFPHRTHAAGFKLMMEKPRKDFKELVGHHIVSLALIALSYRFHFTYIGLA</sequence>
<evidence type="ECO:0000313" key="9">
    <source>
        <dbReference type="Proteomes" id="UP000045706"/>
    </source>
</evidence>
<evidence type="ECO:0000256" key="4">
    <source>
        <dbReference type="ARBA" id="ARBA00023136"/>
    </source>
</evidence>
<feature type="transmembrane region" description="Helical" evidence="6">
    <location>
        <begin position="427"/>
        <end position="444"/>
    </location>
</feature>
<evidence type="ECO:0000256" key="6">
    <source>
        <dbReference type="SAM" id="Phobius"/>
    </source>
</evidence>
<comment type="subcellular location">
    <subcellularLocation>
        <location evidence="1">Membrane</location>
        <topology evidence="1">Multi-pass membrane protein</topology>
    </subcellularLocation>
</comment>
<dbReference type="PANTHER" id="PTHR35779:SF1">
    <property type="entry name" value="PH-RESPONSE REGULATOR PROTEIN PALH_RIM21"/>
    <property type="match status" value="1"/>
</dbReference>
<feature type="non-terminal residue" evidence="8">
    <location>
        <position position="588"/>
    </location>
</feature>
<accession>A0A0G4LTA6</accession>
<dbReference type="Pfam" id="PF03798">
    <property type="entry name" value="TRAM_LAG1_CLN8"/>
    <property type="match status" value="1"/>
</dbReference>
<dbReference type="Pfam" id="PF08733">
    <property type="entry name" value="PalH"/>
    <property type="match status" value="1"/>
</dbReference>
<feature type="domain" description="TLC" evidence="7">
    <location>
        <begin position="273"/>
        <end position="541"/>
    </location>
</feature>
<dbReference type="AlphaFoldDB" id="A0A0G4LTA6"/>
<proteinExistence type="inferred from homology"/>
<gene>
    <name evidence="8" type="ORF">BN1723_013550</name>
</gene>
<dbReference type="InterPro" id="IPR006634">
    <property type="entry name" value="TLC-dom"/>
</dbReference>
<dbReference type="InterPro" id="IPR014844">
    <property type="entry name" value="PalH"/>
</dbReference>
<feature type="transmembrane region" description="Helical" evidence="6">
    <location>
        <begin position="238"/>
        <end position="261"/>
    </location>
</feature>
<feature type="transmembrane region" description="Helical" evidence="6">
    <location>
        <begin position="351"/>
        <end position="368"/>
    </location>
</feature>
<feature type="transmembrane region" description="Helical" evidence="6">
    <location>
        <begin position="506"/>
        <end position="523"/>
    </location>
</feature>
<organism evidence="8 9">
    <name type="scientific">Verticillium longisporum</name>
    <name type="common">Verticillium dahliae var. longisporum</name>
    <dbReference type="NCBI Taxonomy" id="100787"/>
    <lineage>
        <taxon>Eukaryota</taxon>
        <taxon>Fungi</taxon>
        <taxon>Dikarya</taxon>
        <taxon>Ascomycota</taxon>
        <taxon>Pezizomycotina</taxon>
        <taxon>Sordariomycetes</taxon>
        <taxon>Hypocreomycetidae</taxon>
        <taxon>Glomerellales</taxon>
        <taxon>Plectosphaerellaceae</taxon>
        <taxon>Verticillium</taxon>
    </lineage>
</organism>
<evidence type="ECO:0000313" key="8">
    <source>
        <dbReference type="EMBL" id="CRK25219.1"/>
    </source>
</evidence>
<keyword evidence="4 6" id="KW-0472">Membrane</keyword>
<feature type="transmembrane region" description="Helical" evidence="6">
    <location>
        <begin position="563"/>
        <end position="582"/>
    </location>
</feature>
<dbReference type="GO" id="GO:0071467">
    <property type="term" value="P:cellular response to pH"/>
    <property type="evidence" value="ECO:0007669"/>
    <property type="project" value="TreeGrafter"/>
</dbReference>
<feature type="transmembrane region" description="Helical" evidence="6">
    <location>
        <begin position="320"/>
        <end position="339"/>
    </location>
</feature>
<feature type="transmembrane region" description="Helical" evidence="6">
    <location>
        <begin position="108"/>
        <end position="126"/>
    </location>
</feature>
<comment type="similarity">
    <text evidence="5">Belongs to the palH/RIM21 family.</text>
</comment>
<dbReference type="Proteomes" id="UP000045706">
    <property type="component" value="Unassembled WGS sequence"/>
</dbReference>
<feature type="transmembrane region" description="Helical" evidence="6">
    <location>
        <begin position="281"/>
        <end position="300"/>
    </location>
</feature>
<evidence type="ECO:0000256" key="2">
    <source>
        <dbReference type="ARBA" id="ARBA00022692"/>
    </source>
</evidence>
<dbReference type="SMART" id="SM00724">
    <property type="entry name" value="TLC"/>
    <property type="match status" value="1"/>
</dbReference>
<evidence type="ECO:0000256" key="5">
    <source>
        <dbReference type="ARBA" id="ARBA00038109"/>
    </source>
</evidence>
<dbReference type="GO" id="GO:0005886">
    <property type="term" value="C:plasma membrane"/>
    <property type="evidence" value="ECO:0007669"/>
    <property type="project" value="TreeGrafter"/>
</dbReference>
<evidence type="ECO:0000256" key="1">
    <source>
        <dbReference type="ARBA" id="ARBA00004141"/>
    </source>
</evidence>
<protein>
    <recommendedName>
        <fullName evidence="7">TLC domain-containing protein</fullName>
    </recommendedName>
</protein>